<dbReference type="CDD" id="cd03013">
    <property type="entry name" value="PRX5_like"/>
    <property type="match status" value="1"/>
</dbReference>
<reference evidence="8 9" key="1">
    <citation type="submission" date="2014-06" db="EMBL/GenBank/DDBJ databases">
        <title>Whole Genome Sequences of Three Symbiotic Endozoicomonas Bacteria.</title>
        <authorList>
            <person name="Neave M.J."/>
            <person name="Apprill A."/>
            <person name="Voolstra C.R."/>
        </authorList>
    </citation>
    <scope>NUCLEOTIDE SEQUENCE [LARGE SCALE GENOMIC DNA]</scope>
    <source>
        <strain evidence="8 9">DSM 25634</strain>
    </source>
</reference>
<dbReference type="InterPro" id="IPR013740">
    <property type="entry name" value="Redoxin"/>
</dbReference>
<dbReference type="GO" id="GO:0042744">
    <property type="term" value="P:hydrogen peroxide catabolic process"/>
    <property type="evidence" value="ECO:0007669"/>
    <property type="project" value="TreeGrafter"/>
</dbReference>
<evidence type="ECO:0000256" key="5">
    <source>
        <dbReference type="PIRSR" id="PIRSR637944-1"/>
    </source>
</evidence>
<dbReference type="eggNOG" id="COG0678">
    <property type="taxonomic scope" value="Bacteria"/>
</dbReference>
<dbReference type="PANTHER" id="PTHR10430">
    <property type="entry name" value="PEROXIREDOXIN"/>
    <property type="match status" value="1"/>
</dbReference>
<evidence type="ECO:0000256" key="4">
    <source>
        <dbReference type="ARBA" id="ARBA00023284"/>
    </source>
</evidence>
<evidence type="ECO:0000256" key="6">
    <source>
        <dbReference type="RuleBase" id="RU366011"/>
    </source>
</evidence>
<dbReference type="GO" id="GO:0045454">
    <property type="term" value="P:cell redox homeostasis"/>
    <property type="evidence" value="ECO:0007669"/>
    <property type="project" value="TreeGrafter"/>
</dbReference>
<feature type="active site" description="Cysteine sulfenic acid (-SOH) intermediate" evidence="5">
    <location>
        <position position="48"/>
    </location>
</feature>
<evidence type="ECO:0000256" key="1">
    <source>
        <dbReference type="ARBA" id="ARBA00022559"/>
    </source>
</evidence>
<dbReference type="AlphaFoldDB" id="A0A081NJH1"/>
<keyword evidence="1 6" id="KW-0575">Peroxidase</keyword>
<dbReference type="Pfam" id="PF08534">
    <property type="entry name" value="Redoxin"/>
    <property type="match status" value="1"/>
</dbReference>
<evidence type="ECO:0000256" key="2">
    <source>
        <dbReference type="ARBA" id="ARBA00022862"/>
    </source>
</evidence>
<evidence type="ECO:0000313" key="9">
    <source>
        <dbReference type="Proteomes" id="UP000028073"/>
    </source>
</evidence>
<dbReference type="EMBL" id="JOKH01000001">
    <property type="protein sequence ID" value="KEQ18594.1"/>
    <property type="molecule type" value="Genomic_DNA"/>
</dbReference>
<comment type="similarity">
    <text evidence="6">Belongs to the peroxiredoxin family. Prx5 subfamily.</text>
</comment>
<evidence type="ECO:0000256" key="3">
    <source>
        <dbReference type="ARBA" id="ARBA00023002"/>
    </source>
</evidence>
<dbReference type="Proteomes" id="UP000028073">
    <property type="component" value="Unassembled WGS sequence"/>
</dbReference>
<gene>
    <name evidence="8" type="ORF">GZ78_00150</name>
</gene>
<comment type="catalytic activity">
    <reaction evidence="6">
        <text>a hydroperoxide + 2 glutathione = an alcohol + glutathione disulfide + H2O</text>
        <dbReference type="Rhea" id="RHEA:62632"/>
        <dbReference type="ChEBI" id="CHEBI:15377"/>
        <dbReference type="ChEBI" id="CHEBI:30879"/>
        <dbReference type="ChEBI" id="CHEBI:35924"/>
        <dbReference type="ChEBI" id="CHEBI:57925"/>
        <dbReference type="ChEBI" id="CHEBI:58297"/>
        <dbReference type="EC" id="1.11.1.27"/>
    </reaction>
</comment>
<evidence type="ECO:0000313" key="8">
    <source>
        <dbReference type="EMBL" id="KEQ18594.1"/>
    </source>
</evidence>
<protein>
    <recommendedName>
        <fullName evidence="6">Glutathione-dependent peroxiredoxin</fullName>
        <ecNumber evidence="6">1.11.1.27</ecNumber>
    </recommendedName>
</protein>
<dbReference type="EC" id="1.11.1.27" evidence="6"/>
<dbReference type="InterPro" id="IPR036249">
    <property type="entry name" value="Thioredoxin-like_sf"/>
</dbReference>
<keyword evidence="2 6" id="KW-0049">Antioxidant</keyword>
<comment type="function">
    <text evidence="6">Thiol-specific peroxidase that catalyzes the reduction of hydrogen peroxide and organic hydroperoxides to water and alcohols, respectively. Plays a role in cell protection against oxidative stress by detoxifying peroxides.</text>
</comment>
<accession>A0A081NJH1</accession>
<name>A0A081NJH1_9GAMM</name>
<dbReference type="OrthoDB" id="9800621at2"/>
<keyword evidence="4 6" id="KW-0676">Redox-active center</keyword>
<dbReference type="PANTHER" id="PTHR10430:SF16">
    <property type="entry name" value="PEROXIREDOXIN-5, MITOCHONDRIAL"/>
    <property type="match status" value="1"/>
</dbReference>
<comment type="caution">
    <text evidence="8">The sequence shown here is derived from an EMBL/GenBank/DDBJ whole genome shotgun (WGS) entry which is preliminary data.</text>
</comment>
<dbReference type="STRING" id="1137799.GZ78_00150"/>
<feature type="domain" description="Thioredoxin" evidence="7">
    <location>
        <begin position="2"/>
        <end position="158"/>
    </location>
</feature>
<dbReference type="FunFam" id="3.40.30.10:FF:000020">
    <property type="entry name" value="Peroxiredoxin"/>
    <property type="match status" value="1"/>
</dbReference>
<sequence>MIKQGDRLPSVDITVISGDEQSTTPADAFFADKKAVLFAVPGAFTPTCSNAHLPGYVALADDFKAKGIDTIACLSVNDAFVMQAWSKDQNAGAITMMADGDGELTKALGLEMDTGSFGGLRSQRYAMIIDHGEITLLNVEPPKTFELSKAETLLAALS</sequence>
<organism evidence="8 9">
    <name type="scientific">Endozoicomonas numazuensis</name>
    <dbReference type="NCBI Taxonomy" id="1137799"/>
    <lineage>
        <taxon>Bacteria</taxon>
        <taxon>Pseudomonadati</taxon>
        <taxon>Pseudomonadota</taxon>
        <taxon>Gammaproteobacteria</taxon>
        <taxon>Oceanospirillales</taxon>
        <taxon>Endozoicomonadaceae</taxon>
        <taxon>Endozoicomonas</taxon>
    </lineage>
</organism>
<evidence type="ECO:0000259" key="7">
    <source>
        <dbReference type="PROSITE" id="PS51352"/>
    </source>
</evidence>
<dbReference type="GO" id="GO:0034599">
    <property type="term" value="P:cellular response to oxidative stress"/>
    <property type="evidence" value="ECO:0007669"/>
    <property type="project" value="InterPro"/>
</dbReference>
<dbReference type="GO" id="GO:0005737">
    <property type="term" value="C:cytoplasm"/>
    <property type="evidence" value="ECO:0007669"/>
    <property type="project" value="TreeGrafter"/>
</dbReference>
<dbReference type="GO" id="GO:0008379">
    <property type="term" value="F:thioredoxin peroxidase activity"/>
    <property type="evidence" value="ECO:0007669"/>
    <property type="project" value="InterPro"/>
</dbReference>
<dbReference type="Gene3D" id="3.40.30.10">
    <property type="entry name" value="Glutaredoxin"/>
    <property type="match status" value="1"/>
</dbReference>
<dbReference type="InterPro" id="IPR013766">
    <property type="entry name" value="Thioredoxin_domain"/>
</dbReference>
<proteinExistence type="inferred from homology"/>
<dbReference type="PROSITE" id="PS51352">
    <property type="entry name" value="THIOREDOXIN_2"/>
    <property type="match status" value="1"/>
</dbReference>
<keyword evidence="3 6" id="KW-0560">Oxidoreductase</keyword>
<dbReference type="SUPFAM" id="SSF52833">
    <property type="entry name" value="Thioredoxin-like"/>
    <property type="match status" value="1"/>
</dbReference>
<keyword evidence="9" id="KW-1185">Reference proteome</keyword>
<dbReference type="RefSeq" id="WP_034831786.1">
    <property type="nucleotide sequence ID" value="NZ_JOKH01000001.1"/>
</dbReference>
<dbReference type="InterPro" id="IPR037944">
    <property type="entry name" value="PRX5-like"/>
</dbReference>